<gene>
    <name evidence="2" type="ORF">BG454_01645</name>
</gene>
<dbReference type="NCBIfam" id="NF008528">
    <property type="entry name" value="PRK11463.1-2"/>
    <property type="match status" value="1"/>
</dbReference>
<keyword evidence="1" id="KW-0812">Transmembrane</keyword>
<evidence type="ECO:0000256" key="1">
    <source>
        <dbReference type="SAM" id="Phobius"/>
    </source>
</evidence>
<reference evidence="2 3" key="1">
    <citation type="submission" date="2017-11" db="EMBL/GenBank/DDBJ databases">
        <title>Revised Sequence and Annotation of the Rhodobaca barguzinensis strain alga05 Genome.</title>
        <authorList>
            <person name="Kopejtka K."/>
            <person name="Tomasch J.M."/>
            <person name="Bunk B."/>
            <person name="Koblizek M."/>
        </authorList>
    </citation>
    <scope>NUCLEOTIDE SEQUENCE [LARGE SCALE GENOMIC DNA]</scope>
    <source>
        <strain evidence="3">alga05</strain>
    </source>
</reference>
<dbReference type="STRING" id="441209.GCA_001870665_00907"/>
<dbReference type="InterPro" id="IPR007313">
    <property type="entry name" value="FxsA"/>
</dbReference>
<sequence length="151" mass="16834">MWILLVFLAIPILEIALFVQIGAQLGVIGTLAEIFATAAIGLVLIRLEPHRNAHDVRAALDRDASPASPMAHSAIRMIGAVLFVLPGFFTDLVGFLLLLPPVRTLVLTQLFKNLRAAHRREETVIIEGEFEHRPDTDIPTNRRLDDQEKRD</sequence>
<feature type="transmembrane region" description="Helical" evidence="1">
    <location>
        <begin position="28"/>
        <end position="47"/>
    </location>
</feature>
<dbReference type="PANTHER" id="PTHR35335:SF1">
    <property type="entry name" value="UPF0716 PROTEIN FXSA"/>
    <property type="match status" value="1"/>
</dbReference>
<protein>
    <recommendedName>
        <fullName evidence="4">Exlusion protein FxsA</fullName>
    </recommendedName>
</protein>
<dbReference type="KEGG" id="rbg:BG454_01645"/>
<evidence type="ECO:0000313" key="2">
    <source>
        <dbReference type="EMBL" id="ATX64694.1"/>
    </source>
</evidence>
<keyword evidence="3" id="KW-1185">Reference proteome</keyword>
<accession>A0A2K8K5G9</accession>
<evidence type="ECO:0000313" key="3">
    <source>
        <dbReference type="Proteomes" id="UP000228948"/>
    </source>
</evidence>
<dbReference type="Proteomes" id="UP000228948">
    <property type="component" value="Chromosome"/>
</dbReference>
<feature type="transmembrane region" description="Helical" evidence="1">
    <location>
        <begin position="78"/>
        <end position="99"/>
    </location>
</feature>
<dbReference type="PANTHER" id="PTHR35335">
    <property type="entry name" value="UPF0716 PROTEIN FXSA"/>
    <property type="match status" value="1"/>
</dbReference>
<organism evidence="2 3">
    <name type="scientific">Roseinatronobacter bogoriensis subsp. barguzinensis</name>
    <dbReference type="NCBI Taxonomy" id="441209"/>
    <lineage>
        <taxon>Bacteria</taxon>
        <taxon>Pseudomonadati</taxon>
        <taxon>Pseudomonadota</taxon>
        <taxon>Alphaproteobacteria</taxon>
        <taxon>Rhodobacterales</taxon>
        <taxon>Paracoccaceae</taxon>
        <taxon>Roseinatronobacter</taxon>
    </lineage>
</organism>
<keyword evidence="1" id="KW-0472">Membrane</keyword>
<keyword evidence="1" id="KW-1133">Transmembrane helix</keyword>
<dbReference type="AlphaFoldDB" id="A0A2K8K5G9"/>
<dbReference type="EMBL" id="CP024899">
    <property type="protein sequence ID" value="ATX64694.1"/>
    <property type="molecule type" value="Genomic_DNA"/>
</dbReference>
<dbReference type="Pfam" id="PF04186">
    <property type="entry name" value="FxsA"/>
    <property type="match status" value="1"/>
</dbReference>
<dbReference type="GO" id="GO:0016020">
    <property type="term" value="C:membrane"/>
    <property type="evidence" value="ECO:0007669"/>
    <property type="project" value="InterPro"/>
</dbReference>
<proteinExistence type="predicted"/>
<evidence type="ECO:0008006" key="4">
    <source>
        <dbReference type="Google" id="ProtNLM"/>
    </source>
</evidence>
<name>A0A2K8K5G9_9RHOB</name>
<dbReference type="RefSeq" id="WP_071479969.1">
    <property type="nucleotide sequence ID" value="NZ_CP024899.1"/>
</dbReference>
<dbReference type="OrthoDB" id="9792788at2"/>